<evidence type="ECO:0000313" key="10">
    <source>
        <dbReference type="Proteomes" id="UP000033930"/>
    </source>
</evidence>
<evidence type="ECO:0000256" key="6">
    <source>
        <dbReference type="SAM" id="MobiDB-lite"/>
    </source>
</evidence>
<reference evidence="9 10" key="1">
    <citation type="journal article" date="2015" name="Nature">
        <title>rRNA introns, odd ribosomes, and small enigmatic genomes across a large radiation of phyla.</title>
        <authorList>
            <person name="Brown C.T."/>
            <person name="Hug L.A."/>
            <person name="Thomas B.C."/>
            <person name="Sharon I."/>
            <person name="Castelle C.J."/>
            <person name="Singh A."/>
            <person name="Wilkins M.J."/>
            <person name="Williams K.H."/>
            <person name="Banfield J.F."/>
        </authorList>
    </citation>
    <scope>NUCLEOTIDE SEQUENCE [LARGE SCALE GENOMIC DNA]</scope>
</reference>
<comment type="caution">
    <text evidence="9">The sequence shown here is derived from an EMBL/GenBank/DDBJ whole genome shotgun (WGS) entry which is preliminary data.</text>
</comment>
<evidence type="ECO:0000256" key="2">
    <source>
        <dbReference type="ARBA" id="ARBA00005642"/>
    </source>
</evidence>
<comment type="function">
    <text evidence="5">Responsible for synthesis of pseudouridine from uracil-55 in the psi GC loop of transfer RNAs.</text>
</comment>
<dbReference type="GO" id="GO:0031119">
    <property type="term" value="P:tRNA pseudouridine synthesis"/>
    <property type="evidence" value="ECO:0007669"/>
    <property type="project" value="UniProtKB-UniRule"/>
</dbReference>
<protein>
    <recommendedName>
        <fullName evidence="5">tRNA pseudouridine synthase B</fullName>
        <ecNumber evidence="5">5.4.99.25</ecNumber>
    </recommendedName>
    <alternativeName>
        <fullName evidence="5">tRNA pseudouridine(55) synthase</fullName>
        <shortName evidence="5">Psi55 synthase</shortName>
    </alternativeName>
    <alternativeName>
        <fullName evidence="5">tRNA pseudouridylate synthase</fullName>
    </alternativeName>
    <alternativeName>
        <fullName evidence="5">tRNA-uridine isomerase</fullName>
    </alternativeName>
</protein>
<dbReference type="NCBIfam" id="TIGR00431">
    <property type="entry name" value="TruB"/>
    <property type="match status" value="1"/>
</dbReference>
<dbReference type="EC" id="5.4.99.25" evidence="5"/>
<dbReference type="GO" id="GO:0003723">
    <property type="term" value="F:RNA binding"/>
    <property type="evidence" value="ECO:0007669"/>
    <property type="project" value="InterPro"/>
</dbReference>
<dbReference type="CDD" id="cd02573">
    <property type="entry name" value="PseudoU_synth_EcTruB"/>
    <property type="match status" value="1"/>
</dbReference>
<feature type="active site" description="Nucleophile" evidence="5">
    <location>
        <position position="40"/>
    </location>
</feature>
<dbReference type="InterPro" id="IPR032819">
    <property type="entry name" value="TruB_C"/>
</dbReference>
<keyword evidence="4 5" id="KW-0413">Isomerase</keyword>
<feature type="region of interest" description="Disordered" evidence="6">
    <location>
        <begin position="169"/>
        <end position="193"/>
    </location>
</feature>
<name>A0A0G0YEB2_9BACT</name>
<gene>
    <name evidence="5" type="primary">truB</name>
    <name evidence="9" type="ORF">UU50_C0016G0019</name>
</gene>
<dbReference type="Proteomes" id="UP000033930">
    <property type="component" value="Unassembled WGS sequence"/>
</dbReference>
<evidence type="ECO:0000256" key="1">
    <source>
        <dbReference type="ARBA" id="ARBA00000385"/>
    </source>
</evidence>
<accession>A0A0G0YEB2</accession>
<evidence type="ECO:0000259" key="8">
    <source>
        <dbReference type="Pfam" id="PF16198"/>
    </source>
</evidence>
<dbReference type="PATRIC" id="fig|1618983.3.peg.699"/>
<dbReference type="GO" id="GO:0160148">
    <property type="term" value="F:tRNA pseudouridine(55) synthase activity"/>
    <property type="evidence" value="ECO:0007669"/>
    <property type="project" value="UniProtKB-EC"/>
</dbReference>
<evidence type="ECO:0000256" key="5">
    <source>
        <dbReference type="HAMAP-Rule" id="MF_01080"/>
    </source>
</evidence>
<evidence type="ECO:0000256" key="4">
    <source>
        <dbReference type="ARBA" id="ARBA00023235"/>
    </source>
</evidence>
<dbReference type="InterPro" id="IPR014780">
    <property type="entry name" value="tRNA_psdUridine_synth_TruB"/>
</dbReference>
<comment type="similarity">
    <text evidence="2 5">Belongs to the pseudouridine synthase TruB family. Type 1 subfamily.</text>
</comment>
<dbReference type="SUPFAM" id="SSF55120">
    <property type="entry name" value="Pseudouridine synthase"/>
    <property type="match status" value="1"/>
</dbReference>
<feature type="domain" description="tRNA pseudouridylate synthase B C-terminal" evidence="8">
    <location>
        <begin position="223"/>
        <end position="267"/>
    </location>
</feature>
<feature type="domain" description="Pseudouridine synthase II N-terminal" evidence="7">
    <location>
        <begin position="25"/>
        <end position="157"/>
    </location>
</feature>
<dbReference type="HAMAP" id="MF_01080">
    <property type="entry name" value="TruB_bact"/>
    <property type="match status" value="1"/>
</dbReference>
<dbReference type="Pfam" id="PF01509">
    <property type="entry name" value="TruB_N"/>
    <property type="match status" value="1"/>
</dbReference>
<dbReference type="Pfam" id="PF16198">
    <property type="entry name" value="TruB_C_2"/>
    <property type="match status" value="1"/>
</dbReference>
<dbReference type="PANTHER" id="PTHR13767:SF2">
    <property type="entry name" value="PSEUDOURIDYLATE SYNTHASE TRUB1"/>
    <property type="match status" value="1"/>
</dbReference>
<dbReference type="EMBL" id="LCAW01000016">
    <property type="protein sequence ID" value="KKR98642.1"/>
    <property type="molecule type" value="Genomic_DNA"/>
</dbReference>
<dbReference type="Gene3D" id="3.30.2350.10">
    <property type="entry name" value="Pseudouridine synthase"/>
    <property type="match status" value="1"/>
</dbReference>
<dbReference type="InterPro" id="IPR020103">
    <property type="entry name" value="PsdUridine_synth_cat_dom_sf"/>
</dbReference>
<organism evidence="9 10">
    <name type="scientific">Candidatus Uhrbacteria bacterium GW2011_GWC1_41_20</name>
    <dbReference type="NCBI Taxonomy" id="1618983"/>
    <lineage>
        <taxon>Bacteria</taxon>
        <taxon>Candidatus Uhriibacteriota</taxon>
    </lineage>
</organism>
<comment type="catalytic activity">
    <reaction evidence="1 5">
        <text>uridine(55) in tRNA = pseudouridine(55) in tRNA</text>
        <dbReference type="Rhea" id="RHEA:42532"/>
        <dbReference type="Rhea" id="RHEA-COMP:10101"/>
        <dbReference type="Rhea" id="RHEA-COMP:10102"/>
        <dbReference type="ChEBI" id="CHEBI:65314"/>
        <dbReference type="ChEBI" id="CHEBI:65315"/>
        <dbReference type="EC" id="5.4.99.25"/>
    </reaction>
</comment>
<evidence type="ECO:0000256" key="3">
    <source>
        <dbReference type="ARBA" id="ARBA00022694"/>
    </source>
</evidence>
<dbReference type="AlphaFoldDB" id="A0A0G0YEB2"/>
<dbReference type="GO" id="GO:1990481">
    <property type="term" value="P:mRNA pseudouridine synthesis"/>
    <property type="evidence" value="ECO:0007669"/>
    <property type="project" value="TreeGrafter"/>
</dbReference>
<sequence length="277" mass="30431">MTKSGFLLIDKPINWTSFDIVAKLRSITGIKKIGHAGTLDPFATGLLIVAIGRDATKQIDRIVASNKTYEAEFVIGATTESLDTETEAIIDPNMPEISQDQIVKAMTELTGEIDQIPPMYSAIKIDGKRLYKLARKGEEIEREPRHVTIHEFKLINEIQEDLPLPLIRKEGGSNPELASPPSQGGGGGGCLSTVTQTKAKSKETDRSIIINVIIQCSSGTYVRALARDLAKKLGTVGYCKNLRRTKIGDFDIADAIEINQVTSENWQTFLNKTIALY</sequence>
<keyword evidence="3 5" id="KW-0819">tRNA processing</keyword>
<evidence type="ECO:0000313" key="9">
    <source>
        <dbReference type="EMBL" id="KKR98642.1"/>
    </source>
</evidence>
<evidence type="ECO:0000259" key="7">
    <source>
        <dbReference type="Pfam" id="PF01509"/>
    </source>
</evidence>
<dbReference type="PANTHER" id="PTHR13767">
    <property type="entry name" value="TRNA-PSEUDOURIDINE SYNTHASE"/>
    <property type="match status" value="1"/>
</dbReference>
<proteinExistence type="inferred from homology"/>
<dbReference type="InterPro" id="IPR002501">
    <property type="entry name" value="PsdUridine_synth_N"/>
</dbReference>